<accession>A0A2T1HQP7</accession>
<dbReference type="SUPFAM" id="SSF53335">
    <property type="entry name" value="S-adenosyl-L-methionine-dependent methyltransferases"/>
    <property type="match status" value="1"/>
</dbReference>
<protein>
    <recommendedName>
        <fullName evidence="2">protein-glutamate O-methyltransferase</fullName>
        <ecNumber evidence="2">2.1.1.80</ecNumber>
    </recommendedName>
</protein>
<evidence type="ECO:0000256" key="4">
    <source>
        <dbReference type="ARBA" id="ARBA00022679"/>
    </source>
</evidence>
<organism evidence="8 9">
    <name type="scientific">Alsobacter soli</name>
    <dbReference type="NCBI Taxonomy" id="2109933"/>
    <lineage>
        <taxon>Bacteria</taxon>
        <taxon>Pseudomonadati</taxon>
        <taxon>Pseudomonadota</taxon>
        <taxon>Alphaproteobacteria</taxon>
        <taxon>Hyphomicrobiales</taxon>
        <taxon>Alsobacteraceae</taxon>
        <taxon>Alsobacter</taxon>
    </lineage>
</organism>
<dbReference type="OrthoDB" id="9816309at2"/>
<evidence type="ECO:0000256" key="6">
    <source>
        <dbReference type="PIRSR" id="PIRSR000410-1"/>
    </source>
</evidence>
<dbReference type="EC" id="2.1.1.80" evidence="2"/>
<feature type="binding site" evidence="6">
    <location>
        <position position="143"/>
    </location>
    <ligand>
        <name>S-adenosyl-L-methionine</name>
        <dbReference type="ChEBI" id="CHEBI:59789"/>
    </ligand>
</feature>
<dbReference type="PANTHER" id="PTHR24422:SF19">
    <property type="entry name" value="CHEMOTAXIS PROTEIN METHYLTRANSFERASE"/>
    <property type="match status" value="1"/>
</dbReference>
<feature type="binding site" evidence="6">
    <location>
        <position position="137"/>
    </location>
    <ligand>
        <name>S-adenosyl-L-methionine</name>
        <dbReference type="ChEBI" id="CHEBI:59789"/>
    </ligand>
</feature>
<feature type="binding site" evidence="6">
    <location>
        <position position="139"/>
    </location>
    <ligand>
        <name>S-adenosyl-L-methionine</name>
        <dbReference type="ChEBI" id="CHEBI:59789"/>
    </ligand>
</feature>
<evidence type="ECO:0000256" key="3">
    <source>
        <dbReference type="ARBA" id="ARBA00022603"/>
    </source>
</evidence>
<sequence>MSTPCRRCPSRAASCRPWLITWEWPSRPLPLPLALVSRSVPPALRPSSYCRGTAVHGLAADESDYALSDRDFELIAGIARDQAGIVIRAHKSAMIRGRLMRRLRALQLRSVAEYCELLRSSDGHKELPSLLNVLTTNHTAFFRERHHLDHLRSEALPDSYSRALKHNSRVRIWSSASSTGEEPYSIAAMVHASQPPKAIDLRVLATDIDTDVLDKAERGEYAREVVERSPADLKPLLLCEPAGADTVRIGAALRRHLTFKQLNLITEWPMRGPFDVIFCRNVMIYFDAPTKKSIVDRCVDLLRPGGWLYLGHSESLSPPHPAFELIGRTIYRRR</sequence>
<feature type="binding site" evidence="6">
    <location>
        <begin position="280"/>
        <end position="281"/>
    </location>
    <ligand>
        <name>S-adenosyl-L-methionine</name>
        <dbReference type="ChEBI" id="CHEBI:59789"/>
    </ligand>
</feature>
<gene>
    <name evidence="8" type="ORF">SLNSH_16190</name>
</gene>
<evidence type="ECO:0000256" key="1">
    <source>
        <dbReference type="ARBA" id="ARBA00001541"/>
    </source>
</evidence>
<dbReference type="Pfam" id="PF03705">
    <property type="entry name" value="CheR_N"/>
    <property type="match status" value="1"/>
</dbReference>
<dbReference type="GO" id="GO:0008983">
    <property type="term" value="F:protein-glutamate O-methyltransferase activity"/>
    <property type="evidence" value="ECO:0007669"/>
    <property type="project" value="UniProtKB-EC"/>
</dbReference>
<dbReference type="InterPro" id="IPR029063">
    <property type="entry name" value="SAM-dependent_MTases_sf"/>
</dbReference>
<dbReference type="InterPro" id="IPR000780">
    <property type="entry name" value="CheR_MeTrfase"/>
</dbReference>
<dbReference type="SUPFAM" id="SSF47757">
    <property type="entry name" value="Chemotaxis receptor methyltransferase CheR, N-terminal domain"/>
    <property type="match status" value="1"/>
</dbReference>
<dbReference type="InterPro" id="IPR036804">
    <property type="entry name" value="CheR_N_sf"/>
</dbReference>
<evidence type="ECO:0000259" key="7">
    <source>
        <dbReference type="PROSITE" id="PS50123"/>
    </source>
</evidence>
<reference evidence="9" key="1">
    <citation type="submission" date="2018-03" db="EMBL/GenBank/DDBJ databases">
        <authorList>
            <person name="Sun L."/>
            <person name="Liu H."/>
            <person name="Chen W."/>
            <person name="Huang K."/>
            <person name="Liu W."/>
            <person name="Gao X."/>
        </authorList>
    </citation>
    <scope>NUCLEOTIDE SEQUENCE [LARGE SCALE GENOMIC DNA]</scope>
    <source>
        <strain evidence="9">SH9</strain>
    </source>
</reference>
<dbReference type="PANTHER" id="PTHR24422">
    <property type="entry name" value="CHEMOTAXIS PROTEIN METHYLTRANSFERASE"/>
    <property type="match status" value="1"/>
</dbReference>
<dbReference type="CDD" id="cd02440">
    <property type="entry name" value="AdoMet_MTases"/>
    <property type="match status" value="1"/>
</dbReference>
<proteinExistence type="predicted"/>
<dbReference type="Proteomes" id="UP000239772">
    <property type="component" value="Unassembled WGS sequence"/>
</dbReference>
<dbReference type="EMBL" id="PVZS01000018">
    <property type="protein sequence ID" value="PSC03971.1"/>
    <property type="molecule type" value="Genomic_DNA"/>
</dbReference>
<dbReference type="InterPro" id="IPR022642">
    <property type="entry name" value="CheR_C"/>
</dbReference>
<feature type="binding site" evidence="6">
    <location>
        <begin position="263"/>
        <end position="264"/>
    </location>
    <ligand>
        <name>S-adenosyl-L-methionine</name>
        <dbReference type="ChEBI" id="CHEBI:59789"/>
    </ligand>
</feature>
<name>A0A2T1HQP7_9HYPH</name>
<dbReference type="AlphaFoldDB" id="A0A2T1HQP7"/>
<evidence type="ECO:0000256" key="2">
    <source>
        <dbReference type="ARBA" id="ARBA00012534"/>
    </source>
</evidence>
<keyword evidence="5 6" id="KW-0949">S-adenosyl-L-methionine</keyword>
<dbReference type="Gene3D" id="3.40.50.150">
    <property type="entry name" value="Vaccinia Virus protein VP39"/>
    <property type="match status" value="1"/>
</dbReference>
<evidence type="ECO:0000256" key="5">
    <source>
        <dbReference type="ARBA" id="ARBA00022691"/>
    </source>
</evidence>
<dbReference type="SMART" id="SM00138">
    <property type="entry name" value="MeTrc"/>
    <property type="match status" value="1"/>
</dbReference>
<keyword evidence="3" id="KW-0489">Methyltransferase</keyword>
<evidence type="ECO:0000313" key="9">
    <source>
        <dbReference type="Proteomes" id="UP000239772"/>
    </source>
</evidence>
<comment type="caution">
    <text evidence="8">The sequence shown here is derived from an EMBL/GenBank/DDBJ whole genome shotgun (WGS) entry which is preliminary data.</text>
</comment>
<feature type="binding site" evidence="6">
    <location>
        <position position="182"/>
    </location>
    <ligand>
        <name>S-adenosyl-L-methionine</name>
        <dbReference type="ChEBI" id="CHEBI:59789"/>
    </ligand>
</feature>
<dbReference type="PIRSF" id="PIRSF000410">
    <property type="entry name" value="CheR"/>
    <property type="match status" value="1"/>
</dbReference>
<dbReference type="Gene3D" id="1.10.155.10">
    <property type="entry name" value="Chemotaxis receptor methyltransferase CheR, N-terminal domain"/>
    <property type="match status" value="1"/>
</dbReference>
<feature type="binding site" evidence="6">
    <location>
        <position position="207"/>
    </location>
    <ligand>
        <name>S-adenosyl-L-methionine</name>
        <dbReference type="ChEBI" id="CHEBI:59789"/>
    </ligand>
</feature>
<dbReference type="Pfam" id="PF01739">
    <property type="entry name" value="CheR"/>
    <property type="match status" value="1"/>
</dbReference>
<keyword evidence="9" id="KW-1185">Reference proteome</keyword>
<dbReference type="GO" id="GO:0032259">
    <property type="term" value="P:methylation"/>
    <property type="evidence" value="ECO:0007669"/>
    <property type="project" value="UniProtKB-KW"/>
</dbReference>
<dbReference type="InterPro" id="IPR026024">
    <property type="entry name" value="Chemotaxis_MeTrfase_CheR"/>
</dbReference>
<dbReference type="PRINTS" id="PR00996">
    <property type="entry name" value="CHERMTFRASE"/>
</dbReference>
<dbReference type="PROSITE" id="PS50123">
    <property type="entry name" value="CHER"/>
    <property type="match status" value="1"/>
</dbReference>
<evidence type="ECO:0000313" key="8">
    <source>
        <dbReference type="EMBL" id="PSC03971.1"/>
    </source>
</evidence>
<keyword evidence="4" id="KW-0808">Transferase</keyword>
<comment type="catalytic activity">
    <reaction evidence="1">
        <text>L-glutamyl-[protein] + S-adenosyl-L-methionine = [protein]-L-glutamate 5-O-methyl ester + S-adenosyl-L-homocysteine</text>
        <dbReference type="Rhea" id="RHEA:24452"/>
        <dbReference type="Rhea" id="RHEA-COMP:10208"/>
        <dbReference type="Rhea" id="RHEA-COMP:10311"/>
        <dbReference type="ChEBI" id="CHEBI:29973"/>
        <dbReference type="ChEBI" id="CHEBI:57856"/>
        <dbReference type="ChEBI" id="CHEBI:59789"/>
        <dbReference type="ChEBI" id="CHEBI:82795"/>
        <dbReference type="EC" id="2.1.1.80"/>
    </reaction>
</comment>
<feature type="domain" description="CheR-type methyltransferase" evidence="7">
    <location>
        <begin position="60"/>
        <end position="334"/>
    </location>
</feature>
<dbReference type="InterPro" id="IPR022641">
    <property type="entry name" value="CheR_N"/>
</dbReference>
<dbReference type="InterPro" id="IPR050903">
    <property type="entry name" value="Bact_Chemotaxis_MeTrfase"/>
</dbReference>